<feature type="signal peptide" evidence="1">
    <location>
        <begin position="1"/>
        <end position="42"/>
    </location>
</feature>
<feature type="chain" id="PRO_5020831016" evidence="1">
    <location>
        <begin position="43"/>
        <end position="511"/>
    </location>
</feature>
<dbReference type="SMART" id="SM00245">
    <property type="entry name" value="TSPc"/>
    <property type="match status" value="1"/>
</dbReference>
<dbReference type="Pfam" id="PF03572">
    <property type="entry name" value="Peptidase_S41"/>
    <property type="match status" value="1"/>
</dbReference>
<evidence type="ECO:0000313" key="4">
    <source>
        <dbReference type="Proteomes" id="UP000295645"/>
    </source>
</evidence>
<dbReference type="PROSITE" id="PS51318">
    <property type="entry name" value="TAT"/>
    <property type="match status" value="1"/>
</dbReference>
<feature type="domain" description="Tail specific protease" evidence="2">
    <location>
        <begin position="278"/>
        <end position="476"/>
    </location>
</feature>
<comment type="caution">
    <text evidence="3">The sequence shown here is derived from an EMBL/GenBank/DDBJ whole genome shotgun (WGS) entry which is preliminary data.</text>
</comment>
<dbReference type="GO" id="GO:0006508">
    <property type="term" value="P:proteolysis"/>
    <property type="evidence" value="ECO:0007669"/>
    <property type="project" value="InterPro"/>
</dbReference>
<dbReference type="Gene3D" id="3.90.226.10">
    <property type="entry name" value="2-enoyl-CoA Hydratase, Chain A, domain 1"/>
    <property type="match status" value="1"/>
</dbReference>
<dbReference type="AlphaFoldDB" id="A0A4R3YKW9"/>
<dbReference type="RefSeq" id="WP_132145173.1">
    <property type="nucleotide sequence ID" value="NZ_SMCS01000005.1"/>
</dbReference>
<dbReference type="PANTHER" id="PTHR11261:SF3">
    <property type="entry name" value="RETINOL-BINDING PROTEIN 3"/>
    <property type="match status" value="1"/>
</dbReference>
<dbReference type="SUPFAM" id="SSF52096">
    <property type="entry name" value="ClpP/crotonase"/>
    <property type="match status" value="1"/>
</dbReference>
<protein>
    <submittedName>
        <fullName evidence="3">Peptidase S41-like protein</fullName>
    </submittedName>
</protein>
<dbReference type="InterPro" id="IPR006311">
    <property type="entry name" value="TAT_signal"/>
</dbReference>
<evidence type="ECO:0000313" key="3">
    <source>
        <dbReference type="EMBL" id="TCV93405.1"/>
    </source>
</evidence>
<keyword evidence="4" id="KW-1185">Reference proteome</keyword>
<evidence type="ECO:0000259" key="2">
    <source>
        <dbReference type="SMART" id="SM00245"/>
    </source>
</evidence>
<sequence>MMTVPYRVLSTRAGSSTSRRRTMTALAIGGLSLAIASASASAASGLPAFPASAFRPSTVNQANAVDIRGTWNMPGSGYILDIDREHMVAYSYAGGLCWQDPALLVLLGDGKTVPYYAQSRRPVDTAFAADLYPGGTDQLHAERLGSVPSVCTRATDRSTSLYTFDAITSTLVDFYPFGSERQIDWAKRKALLRPRAAAARNDAELKGVLTDLLAGFEDAHTAIIGSVGDESFILGSEAKPTGHRLMARARRDNATLFSDWFLNWRKDQQQRVFATLNPATRHMALKDDAVMWGVLDGNVGYLSIESMEGYEADSGFGRDLELMRLTLDKALNDLKGTKALVLDISNNSGGYGQVGLDIAGRFADRRRLAFTVRIPGAYRVAPQSFQVSPEGQGRYLKPVFVLTSEETVSAGEWLALGMRVLPRTVQIGQATQGALTGDFMKGLPNGWILSTSNAVLRDPHGIGYEVTGLPPDIALEVYPGDPSVSDAEFDNGRLNAVLRVAQRAAVLRAPE</sequence>
<evidence type="ECO:0000256" key="1">
    <source>
        <dbReference type="SAM" id="SignalP"/>
    </source>
</evidence>
<dbReference type="Proteomes" id="UP000295645">
    <property type="component" value="Unassembled WGS sequence"/>
</dbReference>
<dbReference type="PANTHER" id="PTHR11261">
    <property type="entry name" value="INTERPHOTORECEPTOR RETINOID-BINDING PROTEIN"/>
    <property type="match status" value="1"/>
</dbReference>
<dbReference type="InterPro" id="IPR005151">
    <property type="entry name" value="Tail-specific_protease"/>
</dbReference>
<gene>
    <name evidence="3" type="ORF">EC912_105266</name>
</gene>
<accession>A0A4R3YKW9</accession>
<dbReference type="GO" id="GO:0008236">
    <property type="term" value="F:serine-type peptidase activity"/>
    <property type="evidence" value="ECO:0007669"/>
    <property type="project" value="InterPro"/>
</dbReference>
<dbReference type="InterPro" id="IPR029045">
    <property type="entry name" value="ClpP/crotonase-like_dom_sf"/>
</dbReference>
<proteinExistence type="predicted"/>
<reference evidence="3 4" key="1">
    <citation type="submission" date="2019-03" db="EMBL/GenBank/DDBJ databases">
        <title>Above-ground endophytic microbial communities from plants in different locations in the United States.</title>
        <authorList>
            <person name="Frank C."/>
        </authorList>
    </citation>
    <scope>NUCLEOTIDE SEQUENCE [LARGE SCALE GENOMIC DNA]</scope>
    <source>
        <strain evidence="3 4">LP_13_YM</strain>
    </source>
</reference>
<organism evidence="3 4">
    <name type="scientific">Luteibacter rhizovicinus</name>
    <dbReference type="NCBI Taxonomy" id="242606"/>
    <lineage>
        <taxon>Bacteria</taxon>
        <taxon>Pseudomonadati</taxon>
        <taxon>Pseudomonadota</taxon>
        <taxon>Gammaproteobacteria</taxon>
        <taxon>Lysobacterales</taxon>
        <taxon>Rhodanobacteraceae</taxon>
        <taxon>Luteibacter</taxon>
    </lineage>
</organism>
<dbReference type="Gene3D" id="3.30.750.44">
    <property type="match status" value="1"/>
</dbReference>
<name>A0A4R3YKW9_9GAMM</name>
<dbReference type="OrthoDB" id="9758793at2"/>
<dbReference type="CDD" id="cd07563">
    <property type="entry name" value="Peptidase_S41_IRBP"/>
    <property type="match status" value="1"/>
</dbReference>
<keyword evidence="1" id="KW-0732">Signal</keyword>
<dbReference type="EMBL" id="SMCS01000005">
    <property type="protein sequence ID" value="TCV93405.1"/>
    <property type="molecule type" value="Genomic_DNA"/>
</dbReference>